<feature type="transmembrane region" description="Helical" evidence="13">
    <location>
        <begin position="246"/>
        <end position="264"/>
    </location>
</feature>
<dbReference type="SUPFAM" id="SSF81321">
    <property type="entry name" value="Family A G protein-coupled receptor-like"/>
    <property type="match status" value="1"/>
</dbReference>
<evidence type="ECO:0000256" key="7">
    <source>
        <dbReference type="ARBA" id="ARBA00022989"/>
    </source>
</evidence>
<dbReference type="GO" id="GO:0005886">
    <property type="term" value="C:plasma membrane"/>
    <property type="evidence" value="ECO:0007669"/>
    <property type="project" value="UniProtKB-SubCell"/>
</dbReference>
<dbReference type="GeneID" id="103117163"/>
<dbReference type="InterPro" id="IPR004072">
    <property type="entry name" value="Vmron_rcpt_1"/>
</dbReference>
<evidence type="ECO:0000256" key="10">
    <source>
        <dbReference type="ARBA" id="ARBA00023170"/>
    </source>
</evidence>
<dbReference type="PROSITE" id="PS50262">
    <property type="entry name" value="G_PROTEIN_RECEP_F1_2"/>
    <property type="match status" value="1"/>
</dbReference>
<dbReference type="GO" id="GO:0019236">
    <property type="term" value="P:response to pheromone"/>
    <property type="evidence" value="ECO:0007669"/>
    <property type="project" value="UniProtKB-KW"/>
</dbReference>
<evidence type="ECO:0000256" key="6">
    <source>
        <dbReference type="ARBA" id="ARBA00022692"/>
    </source>
</evidence>
<proteinExistence type="inferred from homology"/>
<accession>A0A1S3A010</accession>
<dbReference type="Proteomes" id="UP001652624">
    <property type="component" value="Chromosome 9"/>
</dbReference>
<evidence type="ECO:0000256" key="5">
    <source>
        <dbReference type="ARBA" id="ARBA00022507"/>
    </source>
</evidence>
<keyword evidence="8 13" id="KW-0297">G-protein coupled receptor</keyword>
<dbReference type="eggNOG" id="ENOG502RD1P">
    <property type="taxonomic scope" value="Eukaryota"/>
</dbReference>
<dbReference type="GO" id="GO:0007606">
    <property type="term" value="P:sensory perception of chemical stimulus"/>
    <property type="evidence" value="ECO:0007669"/>
    <property type="project" value="UniProtKB-ARBA"/>
</dbReference>
<evidence type="ECO:0000256" key="1">
    <source>
        <dbReference type="ARBA" id="ARBA00003878"/>
    </source>
</evidence>
<evidence type="ECO:0000256" key="9">
    <source>
        <dbReference type="ARBA" id="ARBA00023136"/>
    </source>
</evidence>
<keyword evidence="4 13" id="KW-1003">Cell membrane</keyword>
<feature type="transmembrane region" description="Helical" evidence="13">
    <location>
        <begin position="20"/>
        <end position="49"/>
    </location>
</feature>
<dbReference type="PANTHER" id="PTHR24062">
    <property type="entry name" value="VOMERONASAL TYPE-1 RECEPTOR"/>
    <property type="match status" value="1"/>
</dbReference>
<dbReference type="Pfam" id="PF03402">
    <property type="entry name" value="V1R"/>
    <property type="match status" value="1"/>
</dbReference>
<dbReference type="InParanoid" id="A0A1S3A010"/>
<feature type="domain" description="G-protein coupled receptors family 1 profile" evidence="14">
    <location>
        <begin position="1"/>
        <end position="222"/>
    </location>
</feature>
<keyword evidence="10 13" id="KW-0675">Receptor</keyword>
<name>A0A1S3A010_ERIEU</name>
<evidence type="ECO:0000256" key="8">
    <source>
        <dbReference type="ARBA" id="ARBA00023040"/>
    </source>
</evidence>
<protein>
    <recommendedName>
        <fullName evidence="13">Vomeronasal type-1 receptor</fullName>
    </recommendedName>
</protein>
<dbReference type="OrthoDB" id="9606139at2759"/>
<reference evidence="16" key="1">
    <citation type="submission" date="2025-08" db="UniProtKB">
        <authorList>
            <consortium name="RefSeq"/>
        </authorList>
    </citation>
    <scope>IDENTIFICATION</scope>
</reference>
<comment type="function">
    <text evidence="1">Putative pheromone receptor.</text>
</comment>
<dbReference type="AlphaFoldDB" id="A0A1S3A010"/>
<keyword evidence="9 13" id="KW-0472">Membrane</keyword>
<evidence type="ECO:0000313" key="15">
    <source>
        <dbReference type="Proteomes" id="UP001652624"/>
    </source>
</evidence>
<evidence type="ECO:0000256" key="2">
    <source>
        <dbReference type="ARBA" id="ARBA00004651"/>
    </source>
</evidence>
<dbReference type="FunFam" id="1.20.1070.10:FF:000033">
    <property type="entry name" value="Vomeronasal type-1 receptor"/>
    <property type="match status" value="1"/>
</dbReference>
<keyword evidence="11" id="KW-0325">Glycoprotein</keyword>
<feature type="transmembrane region" description="Helical" evidence="13">
    <location>
        <begin position="213"/>
        <end position="234"/>
    </location>
</feature>
<dbReference type="GO" id="GO:0016503">
    <property type="term" value="F:pheromone receptor activity"/>
    <property type="evidence" value="ECO:0007669"/>
    <property type="project" value="InterPro"/>
</dbReference>
<feature type="transmembrane region" description="Helical" evidence="13">
    <location>
        <begin position="161"/>
        <end position="185"/>
    </location>
</feature>
<organism evidence="15 16">
    <name type="scientific">Erinaceus europaeus</name>
    <name type="common">Western European hedgehog</name>
    <dbReference type="NCBI Taxonomy" id="9365"/>
    <lineage>
        <taxon>Eukaryota</taxon>
        <taxon>Metazoa</taxon>
        <taxon>Chordata</taxon>
        <taxon>Craniata</taxon>
        <taxon>Vertebrata</taxon>
        <taxon>Euteleostomi</taxon>
        <taxon>Mammalia</taxon>
        <taxon>Eutheria</taxon>
        <taxon>Laurasiatheria</taxon>
        <taxon>Eulipotyphla</taxon>
        <taxon>Erinaceidae</taxon>
        <taxon>Erinaceinae</taxon>
        <taxon>Erinaceus</taxon>
    </lineage>
</organism>
<comment type="similarity">
    <text evidence="3 13">Belongs to the G-protein coupled receptor 1 family.</text>
</comment>
<keyword evidence="7 13" id="KW-1133">Transmembrane helix</keyword>
<feature type="transmembrane region" description="Helical" evidence="13">
    <location>
        <begin position="101"/>
        <end position="121"/>
    </location>
</feature>
<evidence type="ECO:0000256" key="13">
    <source>
        <dbReference type="RuleBase" id="RU364061"/>
    </source>
</evidence>
<dbReference type="RefSeq" id="XP_007527238.1">
    <property type="nucleotide sequence ID" value="XM_007527176.1"/>
</dbReference>
<gene>
    <name evidence="16" type="primary">LOC103117163</name>
</gene>
<dbReference type="InterPro" id="IPR017452">
    <property type="entry name" value="GPCR_Rhodpsn_7TM"/>
</dbReference>
<sequence length="306" mass="35145">MLLLLYINTFLFQPHVKKSIDLIIIHLTVANFMTVSLSGIPEIVFFFGIRNFMGDFGCKAVTYSYRVCRGVSLCCTSFLSLFQAIKIAPSNSRWAWLKPRISSFVFPAITLFWIINLLMYIQVALSIRAPYNITNLGQVYNLKYCIGADPDKFQRAAIQGAMFVGDFLCVFLMIFASVYIVRLLFMHQKTVQRIHSTSLCPQHSHETKATHTILALGSCFVFFHWTSCCFTLYVCRLHNRQGLKSIAWFISSCYPVICPCLMIKNNTRAPFLKSAFGKKKKKESFLLRSFLRVLSTLTQISEYRDM</sequence>
<keyword evidence="6 13" id="KW-0812">Transmembrane</keyword>
<evidence type="ECO:0000256" key="12">
    <source>
        <dbReference type="ARBA" id="ARBA00023224"/>
    </source>
</evidence>
<comment type="subcellular location">
    <subcellularLocation>
        <location evidence="2 13">Cell membrane</location>
        <topology evidence="2 13">Multi-pass membrane protein</topology>
    </subcellularLocation>
</comment>
<keyword evidence="15" id="KW-1185">Reference proteome</keyword>
<evidence type="ECO:0000313" key="16">
    <source>
        <dbReference type="RefSeq" id="XP_007527238.1"/>
    </source>
</evidence>
<dbReference type="Gene3D" id="1.20.1070.10">
    <property type="entry name" value="Rhodopsin 7-helix transmembrane proteins"/>
    <property type="match status" value="1"/>
</dbReference>
<evidence type="ECO:0000256" key="4">
    <source>
        <dbReference type="ARBA" id="ARBA00022475"/>
    </source>
</evidence>
<evidence type="ECO:0000256" key="3">
    <source>
        <dbReference type="ARBA" id="ARBA00010663"/>
    </source>
</evidence>
<evidence type="ECO:0000256" key="11">
    <source>
        <dbReference type="ARBA" id="ARBA00023180"/>
    </source>
</evidence>
<evidence type="ECO:0000259" key="14">
    <source>
        <dbReference type="PROSITE" id="PS50262"/>
    </source>
</evidence>
<keyword evidence="12 13" id="KW-0807">Transducer</keyword>
<keyword evidence="5 13" id="KW-0589">Pheromone response</keyword>